<evidence type="ECO:0000313" key="4">
    <source>
        <dbReference type="EMBL" id="CAD8935456.1"/>
    </source>
</evidence>
<protein>
    <recommendedName>
        <fullName evidence="3">C2 domain-containing protein</fullName>
    </recommendedName>
</protein>
<gene>
    <name evidence="4" type="ORF">CTEN0397_LOCUS6490</name>
    <name evidence="5" type="ORF">CTEN0397_LOCUS6491</name>
</gene>
<dbReference type="PANTHER" id="PTHR10857:SF106">
    <property type="entry name" value="C2 DOMAIN-CONTAINING PROTEIN"/>
    <property type="match status" value="1"/>
</dbReference>
<name>A0A6U1QQM2_CYCTE</name>
<dbReference type="Pfam" id="PF00168">
    <property type="entry name" value="C2"/>
    <property type="match status" value="1"/>
</dbReference>
<dbReference type="PANTHER" id="PTHR10857">
    <property type="entry name" value="COPINE"/>
    <property type="match status" value="1"/>
</dbReference>
<dbReference type="InterPro" id="IPR000008">
    <property type="entry name" value="C2_dom"/>
</dbReference>
<dbReference type="InterPro" id="IPR035892">
    <property type="entry name" value="C2_domain_sf"/>
</dbReference>
<feature type="region of interest" description="Disordered" evidence="2">
    <location>
        <begin position="89"/>
        <end position="115"/>
    </location>
</feature>
<dbReference type="PROSITE" id="PS50004">
    <property type="entry name" value="C2"/>
    <property type="match status" value="1"/>
</dbReference>
<evidence type="ECO:0000256" key="2">
    <source>
        <dbReference type="SAM" id="MobiDB-lite"/>
    </source>
</evidence>
<accession>A0A6U1QQM2</accession>
<dbReference type="AlphaFoldDB" id="A0A6U1QQM2"/>
<dbReference type="Gene3D" id="2.60.40.150">
    <property type="entry name" value="C2 domain"/>
    <property type="match status" value="1"/>
</dbReference>
<dbReference type="EMBL" id="HBFW01010033">
    <property type="protein sequence ID" value="CAD8935456.1"/>
    <property type="molecule type" value="Transcribed_RNA"/>
</dbReference>
<dbReference type="InterPro" id="IPR036465">
    <property type="entry name" value="vWFA_dom_sf"/>
</dbReference>
<dbReference type="SUPFAM" id="SSF53300">
    <property type="entry name" value="vWA-like"/>
    <property type="match status" value="1"/>
</dbReference>
<dbReference type="CDD" id="cd04047">
    <property type="entry name" value="C2B_Copine"/>
    <property type="match status" value="1"/>
</dbReference>
<dbReference type="InterPro" id="IPR045052">
    <property type="entry name" value="Copine"/>
</dbReference>
<dbReference type="EMBL" id="HBFW01010034">
    <property type="protein sequence ID" value="CAD8935457.1"/>
    <property type="molecule type" value="Transcribed_RNA"/>
</dbReference>
<dbReference type="SUPFAM" id="SSF49562">
    <property type="entry name" value="C2 domain (Calcium/lipid-binding domain, CaLB)"/>
    <property type="match status" value="1"/>
</dbReference>
<dbReference type="Pfam" id="PF07002">
    <property type="entry name" value="Copine"/>
    <property type="match status" value="1"/>
</dbReference>
<feature type="domain" description="C2" evidence="3">
    <location>
        <begin position="1"/>
        <end position="96"/>
    </location>
</feature>
<reference evidence="4" key="1">
    <citation type="submission" date="2021-01" db="EMBL/GenBank/DDBJ databases">
        <authorList>
            <person name="Corre E."/>
            <person name="Pelletier E."/>
            <person name="Niang G."/>
            <person name="Scheremetjew M."/>
            <person name="Finn R."/>
            <person name="Kale V."/>
            <person name="Holt S."/>
            <person name="Cochrane G."/>
            <person name="Meng A."/>
            <person name="Brown T."/>
            <person name="Cohen L."/>
        </authorList>
    </citation>
    <scope>NUCLEOTIDE SEQUENCE</scope>
    <source>
        <strain evidence="4">ECT3854</strain>
    </source>
</reference>
<dbReference type="InterPro" id="IPR037768">
    <property type="entry name" value="C2B_Copine"/>
</dbReference>
<feature type="region of interest" description="Disordered" evidence="2">
    <location>
        <begin position="398"/>
        <end position="418"/>
    </location>
</feature>
<dbReference type="GO" id="GO:0005544">
    <property type="term" value="F:calcium-dependent phospholipid binding"/>
    <property type="evidence" value="ECO:0007669"/>
    <property type="project" value="InterPro"/>
</dbReference>
<evidence type="ECO:0000259" key="3">
    <source>
        <dbReference type="PROSITE" id="PS50004"/>
    </source>
</evidence>
<evidence type="ECO:0000256" key="1">
    <source>
        <dbReference type="ARBA" id="ARBA00009048"/>
    </source>
</evidence>
<dbReference type="GO" id="GO:0071277">
    <property type="term" value="P:cellular response to calcium ion"/>
    <property type="evidence" value="ECO:0007669"/>
    <property type="project" value="TreeGrafter"/>
</dbReference>
<proteinExistence type="inferred from homology"/>
<organism evidence="4">
    <name type="scientific">Cyclophora tenuis</name>
    <name type="common">Marine diatom</name>
    <dbReference type="NCBI Taxonomy" id="216820"/>
    <lineage>
        <taxon>Eukaryota</taxon>
        <taxon>Sar</taxon>
        <taxon>Stramenopiles</taxon>
        <taxon>Ochrophyta</taxon>
        <taxon>Bacillariophyta</taxon>
        <taxon>Fragilariophyceae</taxon>
        <taxon>Fragilariophycidae</taxon>
        <taxon>Cyclophorales</taxon>
        <taxon>Cyclophoraceae</taxon>
        <taxon>Cyclophora</taxon>
    </lineage>
</organism>
<sequence>MDGVFSKSDPFYVIKRMNPDGTTWNTVHKSSIIRNNLNPQWPPDTISLQTLCNGDVNRKLQIQLVDWDRDGSHDDMGCIETTVAELVDKGRGSSSSSSSSFQVTRTTRRGKSKKAGTLTVRHARIVNQTTMLDYITGGCQLSLMVAVDFTLSNGRPSNSMSLHRQDPTKWNDYQRAISKIGVILQEYDTDKLFPIWGFGAKINSVAQPCFPLMQHEVYGAQGLLDAYNQTFSIPGFDLSGPTNFSPVLKEAYGRAMRAKQRMLVDPSKQEYCVLVILTDGVITDMAKTIDIICHTTQTDAPLSIVIVGVGKADFADMDKLDGDGGQRLRGSKGQMAKRDIVQFVPFRKFGGSAERLAAETLCEIPDQLLEYFKQVGIPPNPPIPAPEFTDEEIFLDPDDGEEDIVVGGGGGTEQEIQL</sequence>
<dbReference type="InterPro" id="IPR010734">
    <property type="entry name" value="Copine_C"/>
</dbReference>
<evidence type="ECO:0000313" key="5">
    <source>
        <dbReference type="EMBL" id="CAD8935457.1"/>
    </source>
</evidence>
<dbReference type="GO" id="GO:0005886">
    <property type="term" value="C:plasma membrane"/>
    <property type="evidence" value="ECO:0007669"/>
    <property type="project" value="TreeGrafter"/>
</dbReference>
<comment type="similarity">
    <text evidence="1">Belongs to the copine family.</text>
</comment>